<dbReference type="Ensembl" id="ENSMUST00000096572.2">
    <property type="protein sequence ID" value="ENSMUSP00000094323.2"/>
    <property type="gene ID" value="ENSMUSG00000051401.8"/>
</dbReference>
<reference evidence="2" key="1">
    <citation type="journal article" date="1999" name="Methods Enzymol.">
        <title>High-efficiency full-length cDNA cloning.</title>
        <authorList>
            <person name="Carninci P."/>
            <person name="Hayashizaki Y."/>
        </authorList>
    </citation>
    <scope>NUCLEOTIDE SEQUENCE</scope>
    <source>
        <strain evidence="2">C57BL/6J</strain>
        <tissue evidence="2">Hippocampus</tissue>
    </source>
</reference>
<keyword evidence="5" id="KW-1185">Reference proteome</keyword>
<dbReference type="MGI" id="MGI:1914659">
    <property type="gene designation" value="Kctd16"/>
</dbReference>
<dbReference type="UCSC" id="uc029tmn.1">
    <property type="organism name" value="mouse"/>
</dbReference>
<dbReference type="Proteomes" id="UP000000589">
    <property type="component" value="Chromosome 18"/>
</dbReference>
<dbReference type="Antibodypedia" id="45626">
    <property type="antibodies" value="79 antibodies from 16 providers"/>
</dbReference>
<reference evidence="2" key="4">
    <citation type="submission" date="2000-07" db="EMBL/GenBank/DDBJ databases">
        <authorList>
            <person name="Adachi J."/>
            <person name="Aizawa K."/>
            <person name="Akahira S."/>
            <person name="Akimura T."/>
            <person name="Arai A."/>
            <person name="Aono H."/>
            <person name="Arakawa T."/>
            <person name="Bono H."/>
            <person name="Carninci P."/>
            <person name="Fukuda S."/>
            <person name="Fukunishi Y."/>
            <person name="Furuno M."/>
            <person name="Hanagaki T."/>
            <person name="Hara A."/>
            <person name="Hayatsu N."/>
            <person name="Hiramoto K."/>
            <person name="Hiraoka T."/>
            <person name="Hori F."/>
            <person name="Imotani K."/>
            <person name="Ishii Y."/>
            <person name="Itoh M."/>
            <person name="Izawa M."/>
            <person name="Kasukawa T."/>
            <person name="Kato H."/>
            <person name="Kawai J."/>
            <person name="Kojima Y."/>
            <person name="Konno H."/>
            <person name="Kouda M."/>
            <person name="Koya S."/>
            <person name="Kurihara C."/>
            <person name="Matsuyama T."/>
            <person name="Miyazaki A."/>
            <person name="Nishi K."/>
            <person name="Nomura K."/>
            <person name="Numazaki R."/>
            <person name="Ohno M."/>
            <person name="Okazaki Y."/>
            <person name="Okido T."/>
            <person name="Owa C."/>
            <person name="Saito H."/>
            <person name="Saito R."/>
            <person name="Sakai C."/>
            <person name="Sakai K."/>
            <person name="Sano H."/>
            <person name="Sasaki D."/>
            <person name="Shibata K."/>
            <person name="Shibata Y."/>
            <person name="Shinagawa A."/>
            <person name="Shiraki T."/>
            <person name="Sogabe Y."/>
            <person name="Suzuki H."/>
            <person name="Tagami M."/>
            <person name="Tagawa A."/>
            <person name="Takahashi F."/>
            <person name="Tanaka T."/>
            <person name="Tejima Y."/>
            <person name="Toya T."/>
            <person name="Yamamura T."/>
            <person name="Yasunishi A."/>
            <person name="Yoshida K."/>
            <person name="Yoshino M."/>
            <person name="Muramatsu M."/>
            <person name="Hayashizaki Y."/>
        </authorList>
    </citation>
    <scope>NUCLEOTIDE SEQUENCE</scope>
    <source>
        <strain evidence="2">C57BL/6J</strain>
        <tissue evidence="2">Hippocampus</tissue>
    </source>
</reference>
<name>Q9D6G3_MOUSE</name>
<keyword evidence="1" id="KW-0812">Transmembrane</keyword>
<evidence type="ECO:0000313" key="2">
    <source>
        <dbReference type="EMBL" id="BAB28960.1"/>
    </source>
</evidence>
<accession>Q9D6G3</accession>
<sequence length="140" mass="15601">MVSCLHCSHNSIRTAPGTVGPLSFGAQAPQASLAFPAAFPSHLAGTWASLCPCLQVGWLLQPWGAHLSVALPLGSLNASKSRYLLQLFQVQRIYLFYKVWISFFLFFLRKLWLNIYIFFLCSTSSTQHPLGSTFFPPDSF</sequence>
<dbReference type="Bgee" id="ENSMUSG00000051401">
    <property type="expression patterns" value="Expressed in spermatid and 99 other cell types or tissues"/>
</dbReference>
<dbReference type="VEuPathDB" id="HostDB:ENSMUSG00000051401"/>
<dbReference type="ExpressionAtlas" id="Q9D6G3">
    <property type="expression patterns" value="baseline and differential"/>
</dbReference>
<reference evidence="2" key="3">
    <citation type="journal article" date="2000" name="Genome Res.">
        <title>RIKEN integrated sequence analysis (RISA) system--384-format sequencing pipeline with 384 multicapillary sequencer.</title>
        <authorList>
            <person name="Shibata K."/>
            <person name="Itoh M."/>
            <person name="Aizawa K."/>
            <person name="Nagaoka S."/>
            <person name="Sasaki N."/>
            <person name="Carninci P."/>
            <person name="Konno H."/>
            <person name="Akiyama J."/>
            <person name="Nishi K."/>
            <person name="Kitsunai T."/>
            <person name="Tashiro H."/>
            <person name="Itoh M."/>
            <person name="Sumi N."/>
            <person name="Ishii Y."/>
            <person name="Nakamura S."/>
            <person name="Hazama M."/>
            <person name="Nishine T."/>
            <person name="Harada A."/>
            <person name="Yamamoto R."/>
            <person name="Matsumoto H."/>
            <person name="Sakaguchi S."/>
            <person name="Ikegami T."/>
            <person name="Kashiwagi K."/>
            <person name="Fujiwake S."/>
            <person name="Inoue K."/>
            <person name="Togawa Y."/>
            <person name="Izawa M."/>
            <person name="Ohara E."/>
            <person name="Watahiki M."/>
            <person name="Yoneda Y."/>
            <person name="Ishikawa T."/>
            <person name="Ozawa K."/>
            <person name="Tanaka T."/>
            <person name="Matsuura S."/>
            <person name="Kawai J."/>
            <person name="Okazaki Y."/>
            <person name="Muramatsu M."/>
            <person name="Inoue Y."/>
            <person name="Kira A."/>
            <person name="Hayashizaki Y."/>
        </authorList>
    </citation>
    <scope>NUCLEOTIDE SEQUENCE</scope>
    <source>
        <strain evidence="2">C57BL/6J</strain>
        <tissue evidence="2">Hippocampus</tissue>
    </source>
</reference>
<reference evidence="2" key="7">
    <citation type="journal article" date="2005" name="Science">
        <title>The Transcriptional Landscape of the Mammalian Genome.</title>
        <authorList>
            <consortium name="The FANTOM Consortium"/>
            <consortium name="Riken Genome Exploration Research Group and Genome Science Group (Genome Network Project Core Group)"/>
        </authorList>
    </citation>
    <scope>NUCLEOTIDE SEQUENCE</scope>
    <source>
        <strain evidence="2">C57BL/6J</strain>
        <tissue evidence="2">Hippocampus</tissue>
    </source>
</reference>
<gene>
    <name evidence="3 4" type="primary">Kctd16</name>
</gene>
<dbReference type="GeneTree" id="ENSGT00940000156071"/>
<organism evidence="2">
    <name type="scientific">Mus musculus</name>
    <name type="common">Mouse</name>
    <dbReference type="NCBI Taxonomy" id="10090"/>
    <lineage>
        <taxon>Eukaryota</taxon>
        <taxon>Metazoa</taxon>
        <taxon>Chordata</taxon>
        <taxon>Craniata</taxon>
        <taxon>Vertebrata</taxon>
        <taxon>Euteleostomi</taxon>
        <taxon>Mammalia</taxon>
        <taxon>Eutheria</taxon>
        <taxon>Euarchontoglires</taxon>
        <taxon>Glires</taxon>
        <taxon>Rodentia</taxon>
        <taxon>Myomorpha</taxon>
        <taxon>Muroidea</taxon>
        <taxon>Muridae</taxon>
        <taxon>Murinae</taxon>
        <taxon>Mus</taxon>
        <taxon>Mus</taxon>
    </lineage>
</organism>
<keyword evidence="1" id="KW-1133">Transmembrane helix</keyword>
<reference evidence="3 5" key="9">
    <citation type="journal article" date="2009" name="PLoS Biol.">
        <title>Lineage-specific biology revealed by a finished genome assembly of the mouse.</title>
        <authorList>
            <consortium name="Mouse Genome Sequencing Consortium"/>
            <person name="Church D.M."/>
            <person name="Goodstadt L."/>
            <person name="Hillier L.W."/>
            <person name="Zody M.C."/>
            <person name="Goldstein S."/>
            <person name="She X."/>
            <person name="Bult C.J."/>
            <person name="Agarwala R."/>
            <person name="Cherry J.L."/>
            <person name="DiCuccio M."/>
            <person name="Hlavina W."/>
            <person name="Kapustin Y."/>
            <person name="Meric P."/>
            <person name="Maglott D."/>
            <person name="Birtle Z."/>
            <person name="Marques A.C."/>
            <person name="Graves T."/>
            <person name="Zhou S."/>
            <person name="Teague B."/>
            <person name="Potamousis K."/>
            <person name="Churas C."/>
            <person name="Place M."/>
            <person name="Herschleb J."/>
            <person name="Runnheim R."/>
            <person name="Forrest D."/>
            <person name="Amos-Landgraf J."/>
            <person name="Schwartz D.C."/>
            <person name="Cheng Z."/>
            <person name="Lindblad-Toh K."/>
            <person name="Eichler E.E."/>
            <person name="Ponting C.P."/>
        </authorList>
    </citation>
    <scope>NUCLEOTIDE SEQUENCE [LARGE SCALE GENOMIC DNA]</scope>
    <source>
        <strain evidence="3 5">C57BL/6J</strain>
    </source>
</reference>
<reference evidence="3" key="10">
    <citation type="journal article" date="2011" name="PLoS Biol.">
        <title>Modernizing reference genome assemblies.</title>
        <authorList>
            <person name="Church D.M."/>
            <person name="Schneider V.A."/>
            <person name="Graves T."/>
            <person name="Auger K."/>
            <person name="Cunningham F."/>
            <person name="Bouk N."/>
            <person name="Chen H.C."/>
            <person name="Agarwala R."/>
            <person name="McLaren W.M."/>
            <person name="Ritchie G.R."/>
            <person name="Albracht D."/>
            <person name="Kremitzki M."/>
            <person name="Rock S."/>
            <person name="Kotkiewicz H."/>
            <person name="Kremitzki C."/>
            <person name="Wollam A."/>
            <person name="Trani L."/>
            <person name="Fulton L."/>
            <person name="Fulton R."/>
            <person name="Matthews L."/>
            <person name="Whitehead S."/>
            <person name="Chow W."/>
            <person name="Torrance J."/>
            <person name="Dunn M."/>
            <person name="Harden G."/>
            <person name="Threadgold G."/>
            <person name="Wood J."/>
            <person name="Collins J."/>
            <person name="Heath P."/>
            <person name="Griffiths G."/>
            <person name="Pelan S."/>
            <person name="Grafham D."/>
            <person name="Eichler E.E."/>
            <person name="Weinstock G."/>
            <person name="Mardis E.R."/>
            <person name="Wilson R.K."/>
            <person name="Howe K."/>
            <person name="Flicek P."/>
            <person name="Hubbard T."/>
        </authorList>
    </citation>
    <scope>NUCLEOTIDE SEQUENCE [LARGE SCALE GENOMIC DNA]</scope>
    <source>
        <strain evidence="3">C57BL/6J</strain>
    </source>
</reference>
<dbReference type="EMBL" id="AK013700">
    <property type="protein sequence ID" value="BAB28960.1"/>
    <property type="molecule type" value="mRNA"/>
</dbReference>
<dbReference type="PaxDb" id="10090-ENSMUSP00000094323"/>
<evidence type="ECO:0000313" key="4">
    <source>
        <dbReference type="MGI" id="MGI:1914659"/>
    </source>
</evidence>
<reference evidence="2" key="6">
    <citation type="journal article" date="2002" name="Nature">
        <title>Analysis of the mouse transcriptome based on functional annotation of 60,770 full-length cDNAs.</title>
        <authorList>
            <consortium name="The FANTOM Consortium and the RIKEN Genome Exploration Research Group Phase I and II Team"/>
        </authorList>
    </citation>
    <scope>NUCLEOTIDE SEQUENCE</scope>
    <source>
        <strain evidence="2">C57BL/6J</strain>
        <tissue evidence="2">Hippocampus</tissue>
    </source>
</reference>
<dbReference type="AlphaFoldDB" id="Q9D6G3"/>
<reference evidence="2" key="8">
    <citation type="journal article" date="2005" name="Science">
        <title>Antisense Transcription in the Mammalian Transcriptome.</title>
        <authorList>
            <consortium name="RIKEN Genome Exploration Research Group and Genome Science Group (Genome Network Project Core Group) and the FANTOM Consortium"/>
        </authorList>
    </citation>
    <scope>NUCLEOTIDE SEQUENCE</scope>
    <source>
        <strain evidence="2">C57BL/6J</strain>
        <tissue evidence="2">Hippocampus</tissue>
    </source>
</reference>
<keyword evidence="1" id="KW-0472">Membrane</keyword>
<dbReference type="HOGENOM" id="CLU_1834519_0_0_1"/>
<feature type="transmembrane region" description="Helical" evidence="1">
    <location>
        <begin position="95"/>
        <end position="119"/>
    </location>
</feature>
<proteinExistence type="evidence at transcript level"/>
<evidence type="ECO:0000313" key="3">
    <source>
        <dbReference type="Ensembl" id="ENSMUSP00000094323.2"/>
    </source>
</evidence>
<protein>
    <submittedName>
        <fullName evidence="3">Potassium channel tetramerisation domain containing 16</fullName>
    </submittedName>
</protein>
<reference evidence="2" key="2">
    <citation type="journal article" date="2000" name="Genome Res.">
        <title>Normalization and subtraction of cap-trapper-selected cDNAs to prepare full-length cDNA libraries for rapid discovery of new genes.</title>
        <authorList>
            <person name="Carninci P."/>
            <person name="Shibata Y."/>
            <person name="Hayatsu N."/>
            <person name="Sugahara Y."/>
            <person name="Shibata K."/>
            <person name="Itoh M."/>
            <person name="Konno H."/>
            <person name="Okazaki Y."/>
            <person name="Muramatsu M."/>
            <person name="Hayashizaki Y."/>
        </authorList>
    </citation>
    <scope>NUCLEOTIDE SEQUENCE</scope>
    <source>
        <strain evidence="2">C57BL/6J</strain>
        <tissue evidence="2">Hippocampus</tissue>
    </source>
</reference>
<evidence type="ECO:0000256" key="1">
    <source>
        <dbReference type="SAM" id="Phobius"/>
    </source>
</evidence>
<reference evidence="3" key="11">
    <citation type="submission" date="2025-05" db="UniProtKB">
        <authorList>
            <consortium name="Ensembl"/>
        </authorList>
    </citation>
    <scope>IDENTIFICATION</scope>
    <source>
        <strain evidence="3">C57BL/6J</strain>
    </source>
</reference>
<dbReference type="AGR" id="MGI:1914659"/>
<evidence type="ECO:0000313" key="5">
    <source>
        <dbReference type="Proteomes" id="UP000000589"/>
    </source>
</evidence>
<reference evidence="2" key="5">
    <citation type="journal article" date="2001" name="Nature">
        <title>Functional annotation of a full-length mouse cDNA collection.</title>
        <authorList>
            <consortium name="The RIKEN Genome Exploration Research Group Phase II Team and the FANTOM Consortium"/>
        </authorList>
    </citation>
    <scope>NUCLEOTIDE SEQUENCE</scope>
    <source>
        <strain evidence="2">C57BL/6J</strain>
        <tissue evidence="2">Hippocampus</tissue>
    </source>
</reference>